<sequence length="533" mass="58953">MDETRVDLVVVGGEICSKFSCTSLANMMDDSLGGPTGMLTALLAKRLGVSVLVLGRPIPDAKPQPLQLGRADALNARSQQYLEIVGILDDLISQGLKCNTSSTFTNGGFASRQSHWWTGLQHVLHKNFLMIGQPVVEQLLAAELKESLLYNERVESIRETECGVEVATISQRIVHGTYCIASDGARSMVRQALRIPFTGTKPEMLWAVLDTFIDSDFPRCPEIITFELDGESRVAWIPRERGLARFYILLDGEVTEEKSKASIKRHLAPYRVDFTKTEWFSTFEVKERIAETFISQNGNGRIILAGDAAHCHAVNGGQGLNTGLSDAFSLGWRMAYILKYSDKLAPGAANRILQSYDAERRKVAENVIRVAARLVRDIKYEATQYVGNVEKNANYITGMGIAYHDLGSPAVRESEVGIWKAGRACPDILLTTPGASESRYLYSIVTYGKYMVLVAGDHGGHFNTFKSLVRWLRILPKADEQNCHLNGESELSYLAEVVKEGENYAIVVRPDMYIAYAGTAEGATEYLAEIFVS</sequence>
<evidence type="ECO:0000313" key="6">
    <source>
        <dbReference type="EMBL" id="EFW18196.1"/>
    </source>
</evidence>
<dbReference type="Gene3D" id="3.50.50.60">
    <property type="entry name" value="FAD/NAD(P)-binding domain"/>
    <property type="match status" value="1"/>
</dbReference>
<dbReference type="GO" id="GO:0071949">
    <property type="term" value="F:FAD binding"/>
    <property type="evidence" value="ECO:0007669"/>
    <property type="project" value="InterPro"/>
</dbReference>
<dbReference type="STRING" id="443226.E9D5K3"/>
<keyword evidence="7" id="KW-1185">Reference proteome</keyword>
<dbReference type="InterPro" id="IPR002938">
    <property type="entry name" value="FAD-bd"/>
</dbReference>
<protein>
    <recommendedName>
        <fullName evidence="5">FAD-binding domain-containing protein</fullName>
    </recommendedName>
</protein>
<feature type="domain" description="FAD-binding" evidence="5">
    <location>
        <begin position="33"/>
        <end position="369"/>
    </location>
</feature>
<dbReference type="SUPFAM" id="SSF54373">
    <property type="entry name" value="FAD-linked reductases, C-terminal domain"/>
    <property type="match status" value="1"/>
</dbReference>
<evidence type="ECO:0000256" key="3">
    <source>
        <dbReference type="ARBA" id="ARBA00022827"/>
    </source>
</evidence>
<dbReference type="Pfam" id="PF01494">
    <property type="entry name" value="FAD_binding_3"/>
    <property type="match status" value="1"/>
</dbReference>
<keyword evidence="2" id="KW-0285">Flavoprotein</keyword>
<evidence type="ECO:0000256" key="1">
    <source>
        <dbReference type="ARBA" id="ARBA00001974"/>
    </source>
</evidence>
<gene>
    <name evidence="6" type="ORF">CPSG_04883</name>
</gene>
<dbReference type="VEuPathDB" id="FungiDB:D8B26_005035"/>
<dbReference type="EMBL" id="GL636492">
    <property type="protein sequence ID" value="EFW18196.1"/>
    <property type="molecule type" value="Genomic_DNA"/>
</dbReference>
<comment type="cofactor">
    <cofactor evidence="1">
        <name>FAD</name>
        <dbReference type="ChEBI" id="CHEBI:57692"/>
    </cofactor>
</comment>
<dbReference type="PANTHER" id="PTHR43004:SF19">
    <property type="entry name" value="BINDING MONOOXYGENASE, PUTATIVE (JCVI)-RELATED"/>
    <property type="match status" value="1"/>
</dbReference>
<dbReference type="InterPro" id="IPR036188">
    <property type="entry name" value="FAD/NAD-bd_sf"/>
</dbReference>
<organism evidence="7">
    <name type="scientific">Coccidioides posadasii (strain RMSCC 757 / Silveira)</name>
    <name type="common">Valley fever fungus</name>
    <dbReference type="NCBI Taxonomy" id="443226"/>
    <lineage>
        <taxon>Eukaryota</taxon>
        <taxon>Fungi</taxon>
        <taxon>Dikarya</taxon>
        <taxon>Ascomycota</taxon>
        <taxon>Pezizomycotina</taxon>
        <taxon>Eurotiomycetes</taxon>
        <taxon>Eurotiomycetidae</taxon>
        <taxon>Onygenales</taxon>
        <taxon>Onygenaceae</taxon>
        <taxon>Coccidioides</taxon>
    </lineage>
</organism>
<evidence type="ECO:0000256" key="2">
    <source>
        <dbReference type="ARBA" id="ARBA00022630"/>
    </source>
</evidence>
<dbReference type="HOGENOM" id="CLU_009665_20_4_1"/>
<keyword evidence="4" id="KW-0560">Oxidoreductase</keyword>
<dbReference type="AlphaFoldDB" id="E9D5K3"/>
<reference evidence="7" key="1">
    <citation type="journal article" date="2010" name="Genome Res.">
        <title>Population genomic sequencing of Coccidioides fungi reveals recent hybridization and transposon control.</title>
        <authorList>
            <person name="Neafsey D.E."/>
            <person name="Barker B.M."/>
            <person name="Sharpton T.J."/>
            <person name="Stajich J.E."/>
            <person name="Park D.J."/>
            <person name="Whiston E."/>
            <person name="Hung C.-Y."/>
            <person name="McMahan C."/>
            <person name="White J."/>
            <person name="Sykes S."/>
            <person name="Heiman D."/>
            <person name="Young S."/>
            <person name="Zeng Q."/>
            <person name="Abouelleil A."/>
            <person name="Aftuck L."/>
            <person name="Bessette D."/>
            <person name="Brown A."/>
            <person name="FitzGerald M."/>
            <person name="Lui A."/>
            <person name="Macdonald J.P."/>
            <person name="Priest M."/>
            <person name="Orbach M.J."/>
            <person name="Galgiani J.N."/>
            <person name="Kirkland T.N."/>
            <person name="Cole G.T."/>
            <person name="Birren B.W."/>
            <person name="Henn M.R."/>
            <person name="Taylor J.W."/>
            <person name="Rounsley S.D."/>
        </authorList>
    </citation>
    <scope>NUCLEOTIDE SEQUENCE [LARGE SCALE GENOMIC DNA]</scope>
    <source>
        <strain evidence="7">RMSCC 757 / Silveira</strain>
    </source>
</reference>
<dbReference type="eggNOG" id="ENOG502SH5W">
    <property type="taxonomic scope" value="Eukaryota"/>
</dbReference>
<keyword evidence="3" id="KW-0274">FAD</keyword>
<dbReference type="PANTHER" id="PTHR43004">
    <property type="entry name" value="TRK SYSTEM POTASSIUM UPTAKE PROTEIN"/>
    <property type="match status" value="1"/>
</dbReference>
<dbReference type="VEuPathDB" id="FungiDB:CPSG_04883"/>
<name>E9D5K3_COCPS</name>
<dbReference type="GO" id="GO:0016709">
    <property type="term" value="F:oxidoreductase activity, acting on paired donors, with incorporation or reduction of molecular oxygen, NAD(P)H as one donor, and incorporation of one atom of oxygen"/>
    <property type="evidence" value="ECO:0007669"/>
    <property type="project" value="UniProtKB-ARBA"/>
</dbReference>
<dbReference type="OMA" id="FHSDERQ"/>
<evidence type="ECO:0000313" key="7">
    <source>
        <dbReference type="Proteomes" id="UP000002497"/>
    </source>
</evidence>
<evidence type="ECO:0000256" key="4">
    <source>
        <dbReference type="ARBA" id="ARBA00023002"/>
    </source>
</evidence>
<dbReference type="PRINTS" id="PR00420">
    <property type="entry name" value="RNGMNOXGNASE"/>
</dbReference>
<dbReference type="Gene3D" id="3.30.9.10">
    <property type="entry name" value="D-Amino Acid Oxidase, subunit A, domain 2"/>
    <property type="match status" value="1"/>
</dbReference>
<dbReference type="OrthoDB" id="1716816at2759"/>
<dbReference type="InterPro" id="IPR050641">
    <property type="entry name" value="RIFMO-like"/>
</dbReference>
<proteinExistence type="predicted"/>
<dbReference type="Proteomes" id="UP000002497">
    <property type="component" value="Unassembled WGS sequence"/>
</dbReference>
<accession>E9D5K3</accession>
<reference evidence="7" key="2">
    <citation type="submission" date="2010-03" db="EMBL/GenBank/DDBJ databases">
        <title>The genome sequence of Coccidioides posadasii strain Silveira.</title>
        <authorList>
            <consortium name="The Broad Institute Genome Sequencing Center for Infectious Disease"/>
            <person name="Neafsey D."/>
            <person name="Orbach M."/>
            <person name="Henn M.R."/>
            <person name="Cole G.T."/>
            <person name="Galgiani J."/>
            <person name="Gardner M.J."/>
            <person name="Kirkland T.N."/>
            <person name="Taylor J.W."/>
            <person name="Young S.K."/>
            <person name="Zeng Q."/>
            <person name="Koehrsen M."/>
            <person name="Alvarado L."/>
            <person name="Berlin A."/>
            <person name="Borenstein D."/>
            <person name="Chapman S.B."/>
            <person name="Chen Z."/>
            <person name="Engels R."/>
            <person name="Freedman E."/>
            <person name="Gellesch M."/>
            <person name="Goldberg J."/>
            <person name="Griggs A."/>
            <person name="Gujja S."/>
            <person name="Heilman E."/>
            <person name="Heiman D."/>
            <person name="Howarth C."/>
            <person name="Jen D."/>
            <person name="Larson L."/>
            <person name="Mehta T."/>
            <person name="Neiman D."/>
            <person name="Park D."/>
            <person name="Pearson M."/>
            <person name="Richards J."/>
            <person name="Roberts A."/>
            <person name="Saif S."/>
            <person name="Shea T."/>
            <person name="Shenoy N."/>
            <person name="Sisk P."/>
            <person name="Stolte C."/>
            <person name="Sykes S."/>
            <person name="Walk T."/>
            <person name="White J."/>
            <person name="Yandava C."/>
            <person name="Haas B."/>
            <person name="Nusbaum C."/>
            <person name="Birren B."/>
        </authorList>
    </citation>
    <scope>NUCLEOTIDE SEQUENCE [LARGE SCALE GENOMIC DNA]</scope>
    <source>
        <strain evidence="7">RMSCC 757 / Silveira</strain>
    </source>
</reference>
<dbReference type="SUPFAM" id="SSF51905">
    <property type="entry name" value="FAD/NAD(P)-binding domain"/>
    <property type="match status" value="1"/>
</dbReference>
<evidence type="ECO:0000259" key="5">
    <source>
        <dbReference type="Pfam" id="PF01494"/>
    </source>
</evidence>